<keyword evidence="4" id="KW-0175">Coiled coil</keyword>
<evidence type="ECO:0000256" key="4">
    <source>
        <dbReference type="SAM" id="Coils"/>
    </source>
</evidence>
<dbReference type="Proteomes" id="UP000694523">
    <property type="component" value="Unplaced"/>
</dbReference>
<evidence type="ECO:0000256" key="3">
    <source>
        <dbReference type="ARBA" id="ARBA00022729"/>
    </source>
</evidence>
<dbReference type="PRINTS" id="PR00007">
    <property type="entry name" value="COMPLEMNTC1Q"/>
</dbReference>
<dbReference type="PANTHER" id="PTHR22923:SF102">
    <property type="entry name" value="CEREBELLIN 13-RELATED"/>
    <property type="match status" value="1"/>
</dbReference>
<organism evidence="7 8">
    <name type="scientific">Neogobius melanostomus</name>
    <name type="common">round goby</name>
    <dbReference type="NCBI Taxonomy" id="47308"/>
    <lineage>
        <taxon>Eukaryota</taxon>
        <taxon>Metazoa</taxon>
        <taxon>Chordata</taxon>
        <taxon>Craniata</taxon>
        <taxon>Vertebrata</taxon>
        <taxon>Euteleostomi</taxon>
        <taxon>Actinopterygii</taxon>
        <taxon>Neopterygii</taxon>
        <taxon>Teleostei</taxon>
        <taxon>Neoteleostei</taxon>
        <taxon>Acanthomorphata</taxon>
        <taxon>Gobiaria</taxon>
        <taxon>Gobiiformes</taxon>
        <taxon>Gobioidei</taxon>
        <taxon>Gobiidae</taxon>
        <taxon>Benthophilinae</taxon>
        <taxon>Neogobiini</taxon>
        <taxon>Neogobius</taxon>
    </lineage>
</organism>
<dbReference type="SUPFAM" id="SSF49842">
    <property type="entry name" value="TNF-like"/>
    <property type="match status" value="1"/>
</dbReference>
<name>A0A8C6UZ62_9GOBI</name>
<keyword evidence="3 5" id="KW-0732">Signal</keyword>
<dbReference type="InterPro" id="IPR001073">
    <property type="entry name" value="C1q_dom"/>
</dbReference>
<proteinExistence type="predicted"/>
<dbReference type="InterPro" id="IPR050822">
    <property type="entry name" value="Cerebellin_Synaptic_Org"/>
</dbReference>
<keyword evidence="8" id="KW-1185">Reference proteome</keyword>
<evidence type="ECO:0000256" key="2">
    <source>
        <dbReference type="ARBA" id="ARBA00022525"/>
    </source>
</evidence>
<comment type="subcellular location">
    <subcellularLocation>
        <location evidence="1">Secreted</location>
    </subcellularLocation>
</comment>
<accession>A0A8C6UZ62</accession>
<dbReference type="Pfam" id="PF00386">
    <property type="entry name" value="C1q"/>
    <property type="match status" value="1"/>
</dbReference>
<evidence type="ECO:0000256" key="1">
    <source>
        <dbReference type="ARBA" id="ARBA00004613"/>
    </source>
</evidence>
<reference evidence="7" key="1">
    <citation type="submission" date="2025-08" db="UniProtKB">
        <authorList>
            <consortium name="Ensembl"/>
        </authorList>
    </citation>
    <scope>IDENTIFICATION</scope>
</reference>
<evidence type="ECO:0000259" key="6">
    <source>
        <dbReference type="PROSITE" id="PS50871"/>
    </source>
</evidence>
<feature type="coiled-coil region" evidence="4">
    <location>
        <begin position="32"/>
        <end position="59"/>
    </location>
</feature>
<sequence>MQTAVLVLLFGGFLSGLHAEGDQDTPDLLSMVTKLQSQVQSLQSQVQSLESSQAQLQRGSPVAFYAAFFTKSEEGNHGPFNIATTIKYKQVITNVGNGYNAATGAFTATVKGLYVFHFTMFGSFNPTPNAVASLRKNGVKLAYALDQSSSDSHDSSTRVAVVTLEAGDSVYVELQAQSYFYDYHGDHNSFSGFLLFRM</sequence>
<feature type="domain" description="C1q" evidence="6">
    <location>
        <begin position="57"/>
        <end position="198"/>
    </location>
</feature>
<protein>
    <recommendedName>
        <fullName evidence="6">C1q domain-containing protein</fullName>
    </recommendedName>
</protein>
<dbReference type="InterPro" id="IPR008983">
    <property type="entry name" value="Tumour_necrosis_fac-like_dom"/>
</dbReference>
<dbReference type="Gene3D" id="2.60.120.40">
    <property type="match status" value="1"/>
</dbReference>
<feature type="chain" id="PRO_5034505639" description="C1q domain-containing protein" evidence="5">
    <location>
        <begin position="20"/>
        <end position="198"/>
    </location>
</feature>
<evidence type="ECO:0000256" key="5">
    <source>
        <dbReference type="SAM" id="SignalP"/>
    </source>
</evidence>
<evidence type="ECO:0000313" key="8">
    <source>
        <dbReference type="Proteomes" id="UP000694523"/>
    </source>
</evidence>
<evidence type="ECO:0000313" key="7">
    <source>
        <dbReference type="Ensembl" id="ENSNMLP00000041533.1"/>
    </source>
</evidence>
<dbReference type="AlphaFoldDB" id="A0A8C6UZ62"/>
<dbReference type="PANTHER" id="PTHR22923">
    <property type="entry name" value="CEREBELLIN-RELATED"/>
    <property type="match status" value="1"/>
</dbReference>
<feature type="signal peptide" evidence="5">
    <location>
        <begin position="1"/>
        <end position="19"/>
    </location>
</feature>
<reference evidence="7" key="2">
    <citation type="submission" date="2025-09" db="UniProtKB">
        <authorList>
            <consortium name="Ensembl"/>
        </authorList>
    </citation>
    <scope>IDENTIFICATION</scope>
</reference>
<dbReference type="SMART" id="SM00110">
    <property type="entry name" value="C1Q"/>
    <property type="match status" value="1"/>
</dbReference>
<keyword evidence="2" id="KW-0964">Secreted</keyword>
<dbReference type="GO" id="GO:0005576">
    <property type="term" value="C:extracellular region"/>
    <property type="evidence" value="ECO:0007669"/>
    <property type="project" value="UniProtKB-SubCell"/>
</dbReference>
<dbReference type="PROSITE" id="PS50871">
    <property type="entry name" value="C1Q"/>
    <property type="match status" value="1"/>
</dbReference>
<dbReference type="Ensembl" id="ENSNMLT00000046161.1">
    <property type="protein sequence ID" value="ENSNMLP00000041533.1"/>
    <property type="gene ID" value="ENSNMLG00000025413.1"/>
</dbReference>